<keyword evidence="2" id="KW-1185">Reference proteome</keyword>
<dbReference type="Proteomes" id="UP000499080">
    <property type="component" value="Unassembled WGS sequence"/>
</dbReference>
<dbReference type="Gene3D" id="3.30.420.10">
    <property type="entry name" value="Ribonuclease H-like superfamily/Ribonuclease H"/>
    <property type="match status" value="1"/>
</dbReference>
<accession>A0A4Y2F0S7</accession>
<dbReference type="OrthoDB" id="616263at2759"/>
<dbReference type="InterPro" id="IPR036397">
    <property type="entry name" value="RNaseH_sf"/>
</dbReference>
<protein>
    <submittedName>
        <fullName evidence="1">Uncharacterized protein</fullName>
    </submittedName>
</protein>
<evidence type="ECO:0000313" key="1">
    <source>
        <dbReference type="EMBL" id="GBM33926.1"/>
    </source>
</evidence>
<reference evidence="1 2" key="1">
    <citation type="journal article" date="2019" name="Sci. Rep.">
        <title>Orb-weaving spider Araneus ventricosus genome elucidates the spidroin gene catalogue.</title>
        <authorList>
            <person name="Kono N."/>
            <person name="Nakamura H."/>
            <person name="Ohtoshi R."/>
            <person name="Moran D.A.P."/>
            <person name="Shinohara A."/>
            <person name="Yoshida Y."/>
            <person name="Fujiwara M."/>
            <person name="Mori M."/>
            <person name="Tomita M."/>
            <person name="Arakawa K."/>
        </authorList>
    </citation>
    <scope>NUCLEOTIDE SEQUENCE [LARGE SCALE GENOMIC DNA]</scope>
</reference>
<name>A0A4Y2F0S7_ARAVE</name>
<dbReference type="AlphaFoldDB" id="A0A4Y2F0S7"/>
<evidence type="ECO:0000313" key="2">
    <source>
        <dbReference type="Proteomes" id="UP000499080"/>
    </source>
</evidence>
<sequence length="127" mass="14671">MPKDFTLITRLQEWQLSGIKFYTHASSPVMILKKVISVSLVPHQVSEAYCHSYSLVIWVRPFGTHLHLFPVLKSALSGCHFRSNEEVQQAVKRFLHSLGTNFYQDGFLKLIPRYDKYINIGGVYVEK</sequence>
<dbReference type="GO" id="GO:0003676">
    <property type="term" value="F:nucleic acid binding"/>
    <property type="evidence" value="ECO:0007669"/>
    <property type="project" value="InterPro"/>
</dbReference>
<comment type="caution">
    <text evidence="1">The sequence shown here is derived from an EMBL/GenBank/DDBJ whole genome shotgun (WGS) entry which is preliminary data.</text>
</comment>
<dbReference type="EMBL" id="BGPR01000746">
    <property type="protein sequence ID" value="GBM33926.1"/>
    <property type="molecule type" value="Genomic_DNA"/>
</dbReference>
<gene>
    <name evidence="1" type="ORF">AVEN_79823_1</name>
</gene>
<proteinExistence type="predicted"/>
<organism evidence="1 2">
    <name type="scientific">Araneus ventricosus</name>
    <name type="common">Orbweaver spider</name>
    <name type="synonym">Epeira ventricosa</name>
    <dbReference type="NCBI Taxonomy" id="182803"/>
    <lineage>
        <taxon>Eukaryota</taxon>
        <taxon>Metazoa</taxon>
        <taxon>Ecdysozoa</taxon>
        <taxon>Arthropoda</taxon>
        <taxon>Chelicerata</taxon>
        <taxon>Arachnida</taxon>
        <taxon>Araneae</taxon>
        <taxon>Araneomorphae</taxon>
        <taxon>Entelegynae</taxon>
        <taxon>Araneoidea</taxon>
        <taxon>Araneidae</taxon>
        <taxon>Araneus</taxon>
    </lineage>
</organism>